<dbReference type="EMBL" id="FOQO01000006">
    <property type="protein sequence ID" value="SFI87250.1"/>
    <property type="molecule type" value="Genomic_DNA"/>
</dbReference>
<sequence length="503" mass="56253">MMSLQKTFYQICFAELFLLVGCHRDVPIPPSEKDDVRQITFKLSGFESEVASLSGRYIKRGMALSDMGMQALHNLAPSPESQYLYYWSFNDETLEPDIAVDEKGVGVEADADLKFGTGFASDVYEAGDALSMKGVKTVEMNLPVVGISSFADFSFDISSSNTGPKDFLLSYSIDGGDSYEVLAENNQFEKMGAQARNEYTFDISVFPQFIGVDVLKLKFDFLAGNRDDDNDYNESAGVVKLDNIRLSGVYNGEVVTETDPSMPSTLHYYVFSSDDGTVVAQQKFAMDELEEGDLLTMNLTEGTYDVLFLAYQSDRSLLLPEDLTHASEFYFGQEFDDHRAVTYALLRSDLEVGDTDVAESAVLTRCFSLIKFNFADLMGDLQKITKITVTRSHENYLYTPFGIPSGLPMSDAQSIAFSDFETTEDFQIAFHQFFGLIDEGHTYDVNYELTAYGADEEVLRSVTVAESIRNNVQLLFSGKLLGDLDRFAIDINPDWDDTIEQKF</sequence>
<evidence type="ECO:0000313" key="1">
    <source>
        <dbReference type="EMBL" id="SFI87250.1"/>
    </source>
</evidence>
<dbReference type="RefSeq" id="WP_143072922.1">
    <property type="nucleotide sequence ID" value="NZ_FOQO01000006.1"/>
</dbReference>
<name>A0A1I3LRT5_9SPHI</name>
<organism evidence="1 2">
    <name type="scientific">Parapedobacter indicus</name>
    <dbReference type="NCBI Taxonomy" id="1477437"/>
    <lineage>
        <taxon>Bacteria</taxon>
        <taxon>Pseudomonadati</taxon>
        <taxon>Bacteroidota</taxon>
        <taxon>Sphingobacteriia</taxon>
        <taxon>Sphingobacteriales</taxon>
        <taxon>Sphingobacteriaceae</taxon>
        <taxon>Parapedobacter</taxon>
    </lineage>
</organism>
<protein>
    <submittedName>
        <fullName evidence="1">Uncharacterized protein</fullName>
    </submittedName>
</protein>
<dbReference type="Proteomes" id="UP000198670">
    <property type="component" value="Unassembled WGS sequence"/>
</dbReference>
<proteinExistence type="predicted"/>
<dbReference type="STRING" id="1477437.SAMN05444682_106120"/>
<evidence type="ECO:0000313" key="2">
    <source>
        <dbReference type="Proteomes" id="UP000198670"/>
    </source>
</evidence>
<gene>
    <name evidence="1" type="ORF">SAMN05444682_106120</name>
</gene>
<reference evidence="1 2" key="1">
    <citation type="submission" date="2016-10" db="EMBL/GenBank/DDBJ databases">
        <authorList>
            <person name="de Groot N.N."/>
        </authorList>
    </citation>
    <scope>NUCLEOTIDE SEQUENCE [LARGE SCALE GENOMIC DNA]</scope>
    <source>
        <strain evidence="1 2">RK1</strain>
    </source>
</reference>
<accession>A0A1I3LRT5</accession>
<dbReference type="OrthoDB" id="785205at2"/>
<dbReference type="AlphaFoldDB" id="A0A1I3LRT5"/>
<keyword evidence="2" id="KW-1185">Reference proteome</keyword>